<sequence length="215" mass="22611">MQPEHALAIVGRALNRASSAPGSLPSNRDLRAAAACLLTAVPEPALAAERVQLEAALAARTLRIDAAFEASLAALADHLGAQGVVAQPEPAPSGYQPNVVSRGVRLGRTAAALFVLFYAVQGLFADDLVIEFPVRQRSTLGGALHLHGVVAWTMAAAMLCAVAVLVSAVVDHYDKRDNEAAYRRFAARGYEAAWTLGIVAILMHCATLVLVQLRG</sequence>
<evidence type="ECO:0000313" key="3">
    <source>
        <dbReference type="Proteomes" id="UP001157167"/>
    </source>
</evidence>
<evidence type="ECO:0008006" key="4">
    <source>
        <dbReference type="Google" id="ProtNLM"/>
    </source>
</evidence>
<feature type="transmembrane region" description="Helical" evidence="1">
    <location>
        <begin position="106"/>
        <end position="124"/>
    </location>
</feature>
<keyword evidence="1" id="KW-0472">Membrane</keyword>
<organism evidence="2 3">
    <name type="scientific">Zoogloea oryzae</name>
    <dbReference type="NCBI Taxonomy" id="310767"/>
    <lineage>
        <taxon>Bacteria</taxon>
        <taxon>Pseudomonadati</taxon>
        <taxon>Pseudomonadota</taxon>
        <taxon>Betaproteobacteria</taxon>
        <taxon>Rhodocyclales</taxon>
        <taxon>Zoogloeaceae</taxon>
        <taxon>Zoogloea</taxon>
    </lineage>
</organism>
<accession>A0ABQ6F7X6</accession>
<reference evidence="3" key="1">
    <citation type="journal article" date="2019" name="Int. J. Syst. Evol. Microbiol.">
        <title>The Global Catalogue of Microorganisms (GCM) 10K type strain sequencing project: providing services to taxonomists for standard genome sequencing and annotation.</title>
        <authorList>
            <consortium name="The Broad Institute Genomics Platform"/>
            <consortium name="The Broad Institute Genome Sequencing Center for Infectious Disease"/>
            <person name="Wu L."/>
            <person name="Ma J."/>
        </authorList>
    </citation>
    <scope>NUCLEOTIDE SEQUENCE [LARGE SCALE GENOMIC DNA]</scope>
    <source>
        <strain evidence="3">NBRC 102407</strain>
    </source>
</reference>
<evidence type="ECO:0000256" key="1">
    <source>
        <dbReference type="SAM" id="Phobius"/>
    </source>
</evidence>
<evidence type="ECO:0000313" key="2">
    <source>
        <dbReference type="EMBL" id="GLT21049.1"/>
    </source>
</evidence>
<gene>
    <name evidence="2" type="ORF">GCM10007933_05010</name>
</gene>
<keyword evidence="3" id="KW-1185">Reference proteome</keyword>
<keyword evidence="1" id="KW-0812">Transmembrane</keyword>
<comment type="caution">
    <text evidence="2">The sequence shown here is derived from an EMBL/GenBank/DDBJ whole genome shotgun (WGS) entry which is preliminary data.</text>
</comment>
<feature type="transmembrane region" description="Helical" evidence="1">
    <location>
        <begin position="191"/>
        <end position="213"/>
    </location>
</feature>
<proteinExistence type="predicted"/>
<name>A0ABQ6F7X6_9RHOO</name>
<feature type="transmembrane region" description="Helical" evidence="1">
    <location>
        <begin position="144"/>
        <end position="170"/>
    </location>
</feature>
<keyword evidence="1" id="KW-1133">Transmembrane helix</keyword>
<dbReference type="Proteomes" id="UP001157167">
    <property type="component" value="Unassembled WGS sequence"/>
</dbReference>
<dbReference type="RefSeq" id="WP_284186599.1">
    <property type="nucleotide sequence ID" value="NZ_BSPX01000004.1"/>
</dbReference>
<dbReference type="EMBL" id="BSPX01000004">
    <property type="protein sequence ID" value="GLT21049.1"/>
    <property type="molecule type" value="Genomic_DNA"/>
</dbReference>
<protein>
    <recommendedName>
        <fullName evidence="4">DUF1206 domain-containing protein</fullName>
    </recommendedName>
</protein>